<dbReference type="InterPro" id="IPR005234">
    <property type="entry name" value="ScpB_csome_segregation"/>
</dbReference>
<evidence type="ECO:0000313" key="6">
    <source>
        <dbReference type="Proteomes" id="UP000184334"/>
    </source>
</evidence>
<dbReference type="STRING" id="1122195.SAMN02745164_01397"/>
<evidence type="ECO:0000256" key="4">
    <source>
        <dbReference type="ARBA" id="ARBA00023306"/>
    </source>
</evidence>
<dbReference type="PANTHER" id="PTHR34298:SF2">
    <property type="entry name" value="SEGREGATION AND CONDENSATION PROTEIN B"/>
    <property type="match status" value="1"/>
</dbReference>
<dbReference type="GO" id="GO:0051304">
    <property type="term" value="P:chromosome separation"/>
    <property type="evidence" value="ECO:0007669"/>
    <property type="project" value="InterPro"/>
</dbReference>
<keyword evidence="4" id="KW-0131">Cell cycle</keyword>
<evidence type="ECO:0000256" key="2">
    <source>
        <dbReference type="ARBA" id="ARBA00022618"/>
    </source>
</evidence>
<dbReference type="OrthoDB" id="45180at2"/>
<comment type="caution">
    <text evidence="5">The sequence shown here is derived from an EMBL/GenBank/DDBJ whole genome shotgun (WGS) entry which is preliminary data.</text>
</comment>
<dbReference type="GO" id="GO:0051301">
    <property type="term" value="P:cell division"/>
    <property type="evidence" value="ECO:0007669"/>
    <property type="project" value="UniProtKB-KW"/>
</dbReference>
<evidence type="ECO:0000256" key="1">
    <source>
        <dbReference type="ARBA" id="ARBA00022490"/>
    </source>
</evidence>
<dbReference type="Pfam" id="PF04079">
    <property type="entry name" value="SMC_ScpB"/>
    <property type="match status" value="1"/>
</dbReference>
<dbReference type="InterPro" id="IPR036388">
    <property type="entry name" value="WH-like_DNA-bd_sf"/>
</dbReference>
<keyword evidence="6" id="KW-1185">Reference proteome</keyword>
<dbReference type="RefSeq" id="WP_072864857.1">
    <property type="nucleotide sequence ID" value="NZ_FQUI01000021.1"/>
</dbReference>
<keyword evidence="3" id="KW-0159">Chromosome partition</keyword>
<proteinExistence type="predicted"/>
<dbReference type="Gene3D" id="1.10.10.10">
    <property type="entry name" value="Winged helix-like DNA-binding domain superfamily/Winged helix DNA-binding domain"/>
    <property type="match status" value="2"/>
</dbReference>
<gene>
    <name evidence="5" type="ORF">SAMN02745164_01397</name>
</gene>
<organism evidence="5 6">
    <name type="scientific">Marinitoga hydrogenitolerans (strain DSM 16785 / JCM 12826 / AT1271)</name>
    <dbReference type="NCBI Taxonomy" id="1122195"/>
    <lineage>
        <taxon>Bacteria</taxon>
        <taxon>Thermotogati</taxon>
        <taxon>Thermotogota</taxon>
        <taxon>Thermotogae</taxon>
        <taxon>Petrotogales</taxon>
        <taxon>Petrotogaceae</taxon>
        <taxon>Marinitoga</taxon>
    </lineage>
</organism>
<dbReference type="AlphaFoldDB" id="A0A1M4XBU6"/>
<evidence type="ECO:0000313" key="5">
    <source>
        <dbReference type="EMBL" id="SHE90988.1"/>
    </source>
</evidence>
<evidence type="ECO:0000256" key="3">
    <source>
        <dbReference type="ARBA" id="ARBA00022829"/>
    </source>
</evidence>
<reference evidence="5" key="1">
    <citation type="submission" date="2016-11" db="EMBL/GenBank/DDBJ databases">
        <authorList>
            <person name="Varghese N."/>
            <person name="Submissions S."/>
        </authorList>
    </citation>
    <scope>NUCLEOTIDE SEQUENCE [LARGE SCALE GENOMIC DNA]</scope>
    <source>
        <strain evidence="5">DSM 16785</strain>
    </source>
</reference>
<dbReference type="SUPFAM" id="SSF46785">
    <property type="entry name" value="Winged helix' DNA-binding domain"/>
    <property type="match status" value="2"/>
</dbReference>
<dbReference type="Proteomes" id="UP000184334">
    <property type="component" value="Unassembled WGS sequence"/>
</dbReference>
<protein>
    <submittedName>
        <fullName evidence="5">Segregation and condensation protein B</fullName>
    </submittedName>
</protein>
<dbReference type="PANTHER" id="PTHR34298">
    <property type="entry name" value="SEGREGATION AND CONDENSATION PROTEIN B"/>
    <property type="match status" value="1"/>
</dbReference>
<dbReference type="InterPro" id="IPR036390">
    <property type="entry name" value="WH_DNA-bd_sf"/>
</dbReference>
<dbReference type="EMBL" id="FQUI01000021">
    <property type="protein sequence ID" value="SHE90988.1"/>
    <property type="molecule type" value="Genomic_DNA"/>
</dbReference>
<keyword evidence="1" id="KW-0963">Cytoplasm</keyword>
<sequence>MQNKHLMPIIEAMLFSKSSGFTSKEIAEKLNETEEKINSILIDIWEHYNSEIHGIELENFEGKYRFTIKNEIKSILNPRPRVFSLTEAQFEILAILLLNGPSSTVEIEKSRGKSSYHQIKKLMEMGLIVKKRKENTKNRYIYDLSEMFFELLPEKTINELRGAKIDKASNIPSKNR</sequence>
<keyword evidence="2" id="KW-0132">Cell division</keyword>
<accession>A0A1M4XBU6</accession>
<name>A0A1M4XBU6_MARH1</name>